<feature type="transmembrane region" description="Helical" evidence="8">
    <location>
        <begin position="356"/>
        <end position="374"/>
    </location>
</feature>
<keyword evidence="5 8" id="KW-0812">Transmembrane</keyword>
<dbReference type="PANTHER" id="PTHR33908">
    <property type="entry name" value="MANNOSYLTRANSFERASE YKCB-RELATED"/>
    <property type="match status" value="1"/>
</dbReference>
<name>A0A1F8BNQ3_9BACT</name>
<dbReference type="GO" id="GO:0016763">
    <property type="term" value="F:pentosyltransferase activity"/>
    <property type="evidence" value="ECO:0007669"/>
    <property type="project" value="TreeGrafter"/>
</dbReference>
<feature type="transmembrane region" description="Helical" evidence="8">
    <location>
        <begin position="7"/>
        <end position="24"/>
    </location>
</feature>
<evidence type="ECO:0000256" key="8">
    <source>
        <dbReference type="SAM" id="Phobius"/>
    </source>
</evidence>
<evidence type="ECO:0000256" key="4">
    <source>
        <dbReference type="ARBA" id="ARBA00022679"/>
    </source>
</evidence>
<evidence type="ECO:0000256" key="1">
    <source>
        <dbReference type="ARBA" id="ARBA00004651"/>
    </source>
</evidence>
<dbReference type="STRING" id="1802521.A2893_04665"/>
<sequence>MTRINKISFVFVFLFGLGTILRVWNLGGLPWGFFRDEAALGYNAYSIWLTGKDEFGISFPLVFRSFEVFFLPLYVYLSAPIVGVFGLNDFTSRFLSSVSGIVALYFIYLIGKKIWNKETGIFTLFVLVISPWHIFYSRGAFEGNLALTLFTAGFYFWISFLKEKTGNNFFISTLLFTLSMYSYQAERLVVPLFALISVSLVAKDLWRVKQKLIFPSILTLFLLIPLLFISFKAGGYHRVFGVSVFSKEGAPPGWIEGNNASFFVNNNVYLRGKQILSLYASYFSPRNLFFEGDFDKQRSVENYSVFYSFFLPFLVIGLFSLTKKSKIEEKLILTWMFLGPLPASFTADPFHTYRSLMFYMPLTIIIGRGFYVFFQDVKKLFFWRNLFLIGLVSVSVLNLLLFLYNYTILTQVTRASYWDYGYRQLVTYINSLDIRGQVVVDDPSTEAYIHFLFFGKVEPISYHQEVTNLGPLDYYYTNPAEIRPNKIGNIEFRKIDWPKERGDSGNIFVFAKGLLPESEYVTDPKVELLTKIKYPDGTDAFTILKIK</sequence>
<dbReference type="AlphaFoldDB" id="A0A1F8BNQ3"/>
<protein>
    <recommendedName>
        <fullName evidence="9">Glycosyltransferase RgtA/B/C/D-like domain-containing protein</fullName>
    </recommendedName>
</protein>
<evidence type="ECO:0000256" key="2">
    <source>
        <dbReference type="ARBA" id="ARBA00022475"/>
    </source>
</evidence>
<comment type="caution">
    <text evidence="10">The sequence shown here is derived from an EMBL/GenBank/DDBJ whole genome shotgun (WGS) entry which is preliminary data.</text>
</comment>
<keyword evidence="2" id="KW-1003">Cell membrane</keyword>
<dbReference type="GO" id="GO:0010041">
    <property type="term" value="P:response to iron(III) ion"/>
    <property type="evidence" value="ECO:0007669"/>
    <property type="project" value="TreeGrafter"/>
</dbReference>
<keyword evidence="7 8" id="KW-0472">Membrane</keyword>
<dbReference type="GO" id="GO:0005886">
    <property type="term" value="C:plasma membrane"/>
    <property type="evidence" value="ECO:0007669"/>
    <property type="project" value="UniProtKB-SubCell"/>
</dbReference>
<evidence type="ECO:0000256" key="7">
    <source>
        <dbReference type="ARBA" id="ARBA00023136"/>
    </source>
</evidence>
<dbReference type="EMBL" id="MGHH01000007">
    <property type="protein sequence ID" value="OGM64918.1"/>
    <property type="molecule type" value="Genomic_DNA"/>
</dbReference>
<dbReference type="PANTHER" id="PTHR33908:SF3">
    <property type="entry name" value="UNDECAPRENYL PHOSPHATE-ALPHA-4-AMINO-4-DEOXY-L-ARABINOSE ARABINOSYL TRANSFERASE"/>
    <property type="match status" value="1"/>
</dbReference>
<feature type="transmembrane region" description="Helical" evidence="8">
    <location>
        <begin position="117"/>
        <end position="136"/>
    </location>
</feature>
<feature type="transmembrane region" description="Helical" evidence="8">
    <location>
        <begin position="212"/>
        <end position="231"/>
    </location>
</feature>
<feature type="transmembrane region" description="Helical" evidence="8">
    <location>
        <begin position="386"/>
        <end position="406"/>
    </location>
</feature>
<dbReference type="Pfam" id="PF13231">
    <property type="entry name" value="PMT_2"/>
    <property type="match status" value="1"/>
</dbReference>
<dbReference type="Proteomes" id="UP000176725">
    <property type="component" value="Unassembled WGS sequence"/>
</dbReference>
<feature type="transmembrane region" description="Helical" evidence="8">
    <location>
        <begin position="303"/>
        <end position="321"/>
    </location>
</feature>
<evidence type="ECO:0000259" key="9">
    <source>
        <dbReference type="Pfam" id="PF13231"/>
    </source>
</evidence>
<feature type="transmembrane region" description="Helical" evidence="8">
    <location>
        <begin position="68"/>
        <end position="87"/>
    </location>
</feature>
<feature type="transmembrane region" description="Helical" evidence="8">
    <location>
        <begin position="143"/>
        <end position="161"/>
    </location>
</feature>
<keyword evidence="4" id="KW-0808">Transferase</keyword>
<evidence type="ECO:0000313" key="10">
    <source>
        <dbReference type="EMBL" id="OGM64918.1"/>
    </source>
</evidence>
<feature type="transmembrane region" description="Helical" evidence="8">
    <location>
        <begin position="181"/>
        <end position="200"/>
    </location>
</feature>
<feature type="domain" description="Glycosyltransferase RgtA/B/C/D-like" evidence="9">
    <location>
        <begin position="72"/>
        <end position="225"/>
    </location>
</feature>
<evidence type="ECO:0000256" key="6">
    <source>
        <dbReference type="ARBA" id="ARBA00022989"/>
    </source>
</evidence>
<reference evidence="10 11" key="1">
    <citation type="journal article" date="2016" name="Nat. Commun.">
        <title>Thousands of microbial genomes shed light on interconnected biogeochemical processes in an aquifer system.</title>
        <authorList>
            <person name="Anantharaman K."/>
            <person name="Brown C.T."/>
            <person name="Hug L.A."/>
            <person name="Sharon I."/>
            <person name="Castelle C.J."/>
            <person name="Probst A.J."/>
            <person name="Thomas B.C."/>
            <person name="Singh A."/>
            <person name="Wilkins M.J."/>
            <person name="Karaoz U."/>
            <person name="Brodie E.L."/>
            <person name="Williams K.H."/>
            <person name="Hubbard S.S."/>
            <person name="Banfield J.F."/>
        </authorList>
    </citation>
    <scope>NUCLEOTIDE SEQUENCE [LARGE SCALE GENOMIC DNA]</scope>
</reference>
<proteinExistence type="predicted"/>
<dbReference type="GO" id="GO:0009103">
    <property type="term" value="P:lipopolysaccharide biosynthetic process"/>
    <property type="evidence" value="ECO:0007669"/>
    <property type="project" value="UniProtKB-ARBA"/>
</dbReference>
<dbReference type="InterPro" id="IPR050297">
    <property type="entry name" value="LipidA_mod_glycosyltrf_83"/>
</dbReference>
<organism evidence="10 11">
    <name type="scientific">Candidatus Woesebacteria bacterium RIFCSPLOWO2_01_FULL_39_25</name>
    <dbReference type="NCBI Taxonomy" id="1802521"/>
    <lineage>
        <taxon>Bacteria</taxon>
        <taxon>Candidatus Woeseibacteriota</taxon>
    </lineage>
</organism>
<evidence type="ECO:0000313" key="11">
    <source>
        <dbReference type="Proteomes" id="UP000176725"/>
    </source>
</evidence>
<dbReference type="InterPro" id="IPR038731">
    <property type="entry name" value="RgtA/B/C-like"/>
</dbReference>
<gene>
    <name evidence="10" type="ORF">A2893_04665</name>
</gene>
<evidence type="ECO:0000256" key="3">
    <source>
        <dbReference type="ARBA" id="ARBA00022676"/>
    </source>
</evidence>
<keyword evidence="3" id="KW-0328">Glycosyltransferase</keyword>
<accession>A0A1F8BNQ3</accession>
<comment type="subcellular location">
    <subcellularLocation>
        <location evidence="1">Cell membrane</location>
        <topology evidence="1">Multi-pass membrane protein</topology>
    </subcellularLocation>
</comment>
<keyword evidence="6 8" id="KW-1133">Transmembrane helix</keyword>
<evidence type="ECO:0000256" key="5">
    <source>
        <dbReference type="ARBA" id="ARBA00022692"/>
    </source>
</evidence>
<feature type="transmembrane region" description="Helical" evidence="8">
    <location>
        <begin position="94"/>
        <end position="111"/>
    </location>
</feature>